<dbReference type="EMBL" id="CACRTU010000034">
    <property type="protein sequence ID" value="VYU66634.1"/>
    <property type="molecule type" value="Genomic_DNA"/>
</dbReference>
<dbReference type="InterPro" id="IPR006343">
    <property type="entry name" value="DnaB/C_C"/>
</dbReference>
<organism evidence="5">
    <name type="scientific">Clostridium butyricum</name>
    <dbReference type="NCBI Taxonomy" id="1492"/>
    <lineage>
        <taxon>Bacteria</taxon>
        <taxon>Bacillati</taxon>
        <taxon>Bacillota</taxon>
        <taxon>Clostridia</taxon>
        <taxon>Eubacteriales</taxon>
        <taxon>Clostridiaceae</taxon>
        <taxon>Clostridium</taxon>
    </lineage>
</organism>
<proteinExistence type="inferred from homology"/>
<comment type="similarity">
    <text evidence="1">Belongs to the DnaB/DnaD family.</text>
</comment>
<feature type="domain" description="Phage replisome organiser N-terminal" evidence="4">
    <location>
        <begin position="6"/>
        <end position="125"/>
    </location>
</feature>
<dbReference type="PANTHER" id="PTHR37293:SF7">
    <property type="entry name" value="HYPOTHETICAL PHAGE PROTEIN"/>
    <property type="match status" value="1"/>
</dbReference>
<dbReference type="AlphaFoldDB" id="A0A6N3GQ00"/>
<feature type="region of interest" description="Disordered" evidence="2">
    <location>
        <begin position="308"/>
        <end position="341"/>
    </location>
</feature>
<sequence>MADAKWIKIAIDMFNDPKLKIINSMEDKDLINYVWMRSLLLAGQSNMNGCLYINESMPYTMKTLAIEFDRAFEDVKLAFKVLRKLEMLEVTEDRIFRVKNWAKHQNVDELEKLKKQNCDRVAKHRAKKREIEESNKKNVTEINIDEDKNNSEIISTQNNDDIHDEFKGATNDINCDITGNVTDIQSNITVMEQNKKENKTKKKNKTEIENSEGIDEKNASQDTGKVKAEEECNSILSTAAIKLLQYYEQVTGIMGGLDIGSLRLAISTHGEENVRKAIDEAIETGKTKGNMRYINGILRNWRKEGYPEDDVGGINNGAKSNGKGSRADSKQFKGIKPKKCRELTEEERKNLGAALI</sequence>
<protein>
    <recommendedName>
        <fullName evidence="6">DnaD domain protein</fullName>
    </recommendedName>
</protein>
<evidence type="ECO:0000259" key="4">
    <source>
        <dbReference type="Pfam" id="PF09681"/>
    </source>
</evidence>
<dbReference type="RefSeq" id="WP_156737144.1">
    <property type="nucleotide sequence ID" value="NZ_CACRTU010000034.1"/>
</dbReference>
<evidence type="ECO:0008006" key="6">
    <source>
        <dbReference type="Google" id="ProtNLM"/>
    </source>
</evidence>
<dbReference type="InterPro" id="IPR053162">
    <property type="entry name" value="DnaD"/>
</dbReference>
<evidence type="ECO:0000259" key="3">
    <source>
        <dbReference type="Pfam" id="PF07261"/>
    </source>
</evidence>
<evidence type="ECO:0000313" key="5">
    <source>
        <dbReference type="EMBL" id="VYU66634.1"/>
    </source>
</evidence>
<reference evidence="5" key="1">
    <citation type="submission" date="2019-11" db="EMBL/GenBank/DDBJ databases">
        <authorList>
            <person name="Feng L."/>
        </authorList>
    </citation>
    <scope>NUCLEOTIDE SEQUENCE</scope>
    <source>
        <strain evidence="5">CButyricumLFYP62</strain>
    </source>
</reference>
<name>A0A6N3GQ00_CLOBU</name>
<dbReference type="InterPro" id="IPR010056">
    <property type="entry name" value="Phage_rep_org__N"/>
</dbReference>
<dbReference type="InterPro" id="IPR034829">
    <property type="entry name" value="DnaD-like_sf"/>
</dbReference>
<evidence type="ECO:0000256" key="1">
    <source>
        <dbReference type="ARBA" id="ARBA00093462"/>
    </source>
</evidence>
<dbReference type="Pfam" id="PF07261">
    <property type="entry name" value="DnaB_2"/>
    <property type="match status" value="1"/>
</dbReference>
<dbReference type="Gene3D" id="1.10.10.630">
    <property type="entry name" value="DnaD domain-like"/>
    <property type="match status" value="1"/>
</dbReference>
<evidence type="ECO:0000256" key="2">
    <source>
        <dbReference type="SAM" id="MobiDB-lite"/>
    </source>
</evidence>
<gene>
    <name evidence="5" type="ORF">CBLFYP62_00153</name>
</gene>
<dbReference type="NCBIfam" id="TIGR01446">
    <property type="entry name" value="DnaD_dom"/>
    <property type="match status" value="1"/>
</dbReference>
<dbReference type="SUPFAM" id="SSF158499">
    <property type="entry name" value="DnaD domain-like"/>
    <property type="match status" value="1"/>
</dbReference>
<feature type="compositionally biased region" description="Basic and acidic residues" evidence="2">
    <location>
        <begin position="214"/>
        <end position="225"/>
    </location>
</feature>
<dbReference type="Pfam" id="PF09681">
    <property type="entry name" value="Phage_rep_org_N"/>
    <property type="match status" value="1"/>
</dbReference>
<dbReference type="PANTHER" id="PTHR37293">
    <property type="entry name" value="PHAGE REPLICATION PROTEIN-RELATED"/>
    <property type="match status" value="1"/>
</dbReference>
<accession>A0A6N3GQ00</accession>
<feature type="domain" description="DnaB/C C-terminal" evidence="3">
    <location>
        <begin position="269"/>
        <end position="305"/>
    </location>
</feature>
<feature type="region of interest" description="Disordered" evidence="2">
    <location>
        <begin position="195"/>
        <end position="225"/>
    </location>
</feature>
<dbReference type="NCBIfam" id="TIGR01714">
    <property type="entry name" value="phage_rep_org_N"/>
    <property type="match status" value="1"/>
</dbReference>